<feature type="transmembrane region" description="Helical" evidence="14">
    <location>
        <begin position="101"/>
        <end position="123"/>
    </location>
</feature>
<evidence type="ECO:0000256" key="6">
    <source>
        <dbReference type="ARBA" id="ARBA00022692"/>
    </source>
</evidence>
<keyword evidence="6 14" id="KW-0812">Transmembrane</keyword>
<dbReference type="SUPFAM" id="SSF57850">
    <property type="entry name" value="RING/U-box"/>
    <property type="match status" value="1"/>
</dbReference>
<keyword evidence="8 13" id="KW-0863">Zinc-finger</keyword>
<dbReference type="CDD" id="cd16454">
    <property type="entry name" value="RING-H2_PA-TM-RING"/>
    <property type="match status" value="1"/>
</dbReference>
<accession>A9P183</accession>
<evidence type="ECO:0000256" key="13">
    <source>
        <dbReference type="PROSITE-ProRule" id="PRU00175"/>
    </source>
</evidence>
<evidence type="ECO:0000256" key="11">
    <source>
        <dbReference type="ARBA" id="ARBA00022989"/>
    </source>
</evidence>
<evidence type="ECO:0000256" key="9">
    <source>
        <dbReference type="ARBA" id="ARBA00022786"/>
    </source>
</evidence>
<organism evidence="16">
    <name type="scientific">Picea sitchensis</name>
    <name type="common">Sitka spruce</name>
    <name type="synonym">Pinus sitchensis</name>
    <dbReference type="NCBI Taxonomy" id="3332"/>
    <lineage>
        <taxon>Eukaryota</taxon>
        <taxon>Viridiplantae</taxon>
        <taxon>Streptophyta</taxon>
        <taxon>Embryophyta</taxon>
        <taxon>Tracheophyta</taxon>
        <taxon>Spermatophyta</taxon>
        <taxon>Pinopsida</taxon>
        <taxon>Pinidae</taxon>
        <taxon>Conifers I</taxon>
        <taxon>Pinales</taxon>
        <taxon>Pinaceae</taxon>
        <taxon>Picea</taxon>
    </lineage>
</organism>
<evidence type="ECO:0000259" key="15">
    <source>
        <dbReference type="PROSITE" id="PS50089"/>
    </source>
</evidence>
<keyword evidence="12 14" id="KW-0472">Membrane</keyword>
<dbReference type="EC" id="2.3.2.27" evidence="4"/>
<feature type="domain" description="RING-type" evidence="15">
    <location>
        <begin position="176"/>
        <end position="221"/>
    </location>
</feature>
<comment type="subcellular location">
    <subcellularLocation>
        <location evidence="2">Membrane</location>
        <topology evidence="2">Single-pass membrane protein</topology>
    </subcellularLocation>
</comment>
<dbReference type="GO" id="GO:0016020">
    <property type="term" value="C:membrane"/>
    <property type="evidence" value="ECO:0007669"/>
    <property type="project" value="UniProtKB-SubCell"/>
</dbReference>
<dbReference type="Gene3D" id="3.30.40.10">
    <property type="entry name" value="Zinc/RING finger domain, C3HC4 (zinc finger)"/>
    <property type="match status" value="1"/>
</dbReference>
<name>A9P183_PICSI</name>
<evidence type="ECO:0000256" key="3">
    <source>
        <dbReference type="ARBA" id="ARBA00004906"/>
    </source>
</evidence>
<dbReference type="AlphaFoldDB" id="A9P183"/>
<dbReference type="InterPro" id="IPR013083">
    <property type="entry name" value="Znf_RING/FYVE/PHD"/>
</dbReference>
<evidence type="ECO:0000256" key="12">
    <source>
        <dbReference type="ARBA" id="ARBA00023136"/>
    </source>
</evidence>
<evidence type="ECO:0000256" key="1">
    <source>
        <dbReference type="ARBA" id="ARBA00000900"/>
    </source>
</evidence>
<comment type="catalytic activity">
    <reaction evidence="1">
        <text>S-ubiquitinyl-[E2 ubiquitin-conjugating enzyme]-L-cysteine + [acceptor protein]-L-lysine = [E2 ubiquitin-conjugating enzyme]-L-cysteine + N(6)-ubiquitinyl-[acceptor protein]-L-lysine.</text>
        <dbReference type="EC" id="2.3.2.27"/>
    </reaction>
</comment>
<evidence type="ECO:0000256" key="14">
    <source>
        <dbReference type="SAM" id="Phobius"/>
    </source>
</evidence>
<dbReference type="PANTHER" id="PTHR46913:SF1">
    <property type="entry name" value="RING-H2 FINGER PROTEIN ATL16"/>
    <property type="match status" value="1"/>
</dbReference>
<dbReference type="InterPro" id="IPR044600">
    <property type="entry name" value="ATL1/ATL16-like"/>
</dbReference>
<dbReference type="OMA" id="CKHYFHI"/>
<protein>
    <recommendedName>
        <fullName evidence="4">RING-type E3 ubiquitin transferase</fullName>
        <ecNumber evidence="4">2.3.2.27</ecNumber>
    </recommendedName>
</protein>
<comment type="pathway">
    <text evidence="3">Protein modification; protein ubiquitination.</text>
</comment>
<keyword evidence="7" id="KW-0479">Metal-binding</keyword>
<reference evidence="16" key="1">
    <citation type="journal article" date="2008" name="BMC Genomics">
        <title>A conifer genomics resource of 200,000 spruce (Picea spp.) ESTs and 6,464 high-quality, sequence-finished full-length cDNAs for Sitka spruce (Picea sitchensis).</title>
        <authorList>
            <person name="Ralph S.G."/>
            <person name="Chun H.J."/>
            <person name="Kolosova N."/>
            <person name="Cooper D."/>
            <person name="Oddy C."/>
            <person name="Ritland C.E."/>
            <person name="Kirkpatrick R."/>
            <person name="Moore R."/>
            <person name="Barber S."/>
            <person name="Holt R.A."/>
            <person name="Jones S.J."/>
            <person name="Marra M.A."/>
            <person name="Douglas C.J."/>
            <person name="Ritland K."/>
            <person name="Bohlmann J."/>
        </authorList>
    </citation>
    <scope>NUCLEOTIDE SEQUENCE</scope>
    <source>
        <tissue evidence="16">Green portion of the leader tissue</tissue>
    </source>
</reference>
<evidence type="ECO:0000256" key="2">
    <source>
        <dbReference type="ARBA" id="ARBA00004167"/>
    </source>
</evidence>
<dbReference type="GO" id="GO:0016567">
    <property type="term" value="P:protein ubiquitination"/>
    <property type="evidence" value="ECO:0007669"/>
    <property type="project" value="InterPro"/>
</dbReference>
<proteinExistence type="evidence at transcript level"/>
<evidence type="ECO:0000256" key="4">
    <source>
        <dbReference type="ARBA" id="ARBA00012483"/>
    </source>
</evidence>
<dbReference type="Pfam" id="PF13639">
    <property type="entry name" value="zf-RING_2"/>
    <property type="match status" value="1"/>
</dbReference>
<feature type="transmembrane region" description="Helical" evidence="14">
    <location>
        <begin position="52"/>
        <end position="72"/>
    </location>
</feature>
<keyword evidence="5" id="KW-0808">Transferase</keyword>
<dbReference type="PROSITE" id="PS50089">
    <property type="entry name" value="ZF_RING_2"/>
    <property type="match status" value="1"/>
</dbReference>
<dbReference type="EMBL" id="EF087401">
    <property type="protein sequence ID" value="ABK26644.1"/>
    <property type="molecule type" value="mRNA"/>
</dbReference>
<evidence type="ECO:0000256" key="10">
    <source>
        <dbReference type="ARBA" id="ARBA00022833"/>
    </source>
</evidence>
<evidence type="ECO:0000256" key="8">
    <source>
        <dbReference type="ARBA" id="ARBA00022771"/>
    </source>
</evidence>
<sequence length="230" mass="25576">MALSEPPALSEQKVQALFHYLDCVKSRFQRLAVRLLNIVTAFSELSPASASMVFYVFCVGMGFMMCIVMGFLDLAAGTHILEAVIDVTGGLNGHVFSALQLLNGLLALLFGFSTLLGMLNINVNRSRSSRINRYNRRTLSRRSKLIRALPIGRYGRLSRRSDDNDVNRNDSSSSSCAICLGGIGEEEGVRILPNCRHYFHISCIDRWLLLCPTNSSCPLCRASVIYKDFQ</sequence>
<dbReference type="GO" id="GO:0008270">
    <property type="term" value="F:zinc ion binding"/>
    <property type="evidence" value="ECO:0007669"/>
    <property type="project" value="UniProtKB-KW"/>
</dbReference>
<keyword evidence="10" id="KW-0862">Zinc</keyword>
<keyword evidence="11 14" id="KW-1133">Transmembrane helix</keyword>
<dbReference type="InterPro" id="IPR001841">
    <property type="entry name" value="Znf_RING"/>
</dbReference>
<evidence type="ECO:0000256" key="5">
    <source>
        <dbReference type="ARBA" id="ARBA00022679"/>
    </source>
</evidence>
<dbReference type="PANTHER" id="PTHR46913">
    <property type="entry name" value="RING-H2 FINGER PROTEIN ATL16"/>
    <property type="match status" value="1"/>
</dbReference>
<evidence type="ECO:0000313" key="16">
    <source>
        <dbReference type="EMBL" id="ABK26644.1"/>
    </source>
</evidence>
<evidence type="ECO:0000256" key="7">
    <source>
        <dbReference type="ARBA" id="ARBA00022723"/>
    </source>
</evidence>
<dbReference type="SMART" id="SM00184">
    <property type="entry name" value="RING"/>
    <property type="match status" value="1"/>
</dbReference>
<keyword evidence="9" id="KW-0833">Ubl conjugation pathway</keyword>
<dbReference type="GO" id="GO:0061630">
    <property type="term" value="F:ubiquitin protein ligase activity"/>
    <property type="evidence" value="ECO:0007669"/>
    <property type="project" value="UniProtKB-EC"/>
</dbReference>